<proteinExistence type="predicted"/>
<protein>
    <recommendedName>
        <fullName evidence="4">TIGR02185 family protein</fullName>
    </recommendedName>
</protein>
<dbReference type="AlphaFoldDB" id="A0AAE6I412"/>
<evidence type="ECO:0000313" key="3">
    <source>
        <dbReference type="Proteomes" id="UP000962161"/>
    </source>
</evidence>
<sequence length="219" mass="24424">MVINYKTLLFINFYFGGIIMETEVKNNNRLTVKNLATIGIFSAIMIVVFIAFSMITGASLFFNMIFNSVFVAFILAPFYVYMCMKVGKPGVALIYNLIHALLVFLMMGPFMAPWFIVGGIIAELSMLGKDSYKSVARVSVSWAITMLVRATHGMAEIWFFKDAYISSGVSPEQVVVQTKYYTSAPWVLFSCAATIVMAILGCRLAKKLMGKHFKKSGMI</sequence>
<evidence type="ECO:0000256" key="1">
    <source>
        <dbReference type="SAM" id="Phobius"/>
    </source>
</evidence>
<reference evidence="2" key="1">
    <citation type="submission" date="2017-07" db="EMBL/GenBank/DDBJ databases">
        <title>Genome sequencing of BoNT-producing clostridia.</title>
        <authorList>
            <person name="Williamson C."/>
        </authorList>
    </citation>
    <scope>NUCLEOTIDE SEQUENCE</scope>
    <source>
        <strain evidence="2">AM553</strain>
    </source>
</reference>
<keyword evidence="1" id="KW-1133">Transmembrane helix</keyword>
<gene>
    <name evidence="2" type="ORF">CGS26_05560</name>
</gene>
<feature type="transmembrane region" description="Helical" evidence="1">
    <location>
        <begin position="93"/>
        <end position="122"/>
    </location>
</feature>
<evidence type="ECO:0000313" key="2">
    <source>
        <dbReference type="EMBL" id="QDY31836.1"/>
    </source>
</evidence>
<dbReference type="Proteomes" id="UP000962161">
    <property type="component" value="Chromosome"/>
</dbReference>
<keyword evidence="1" id="KW-0472">Membrane</keyword>
<feature type="transmembrane region" description="Helical" evidence="1">
    <location>
        <begin position="61"/>
        <end position="81"/>
    </location>
</feature>
<dbReference type="InterPro" id="IPR011733">
    <property type="entry name" value="CHP02185_IM"/>
</dbReference>
<feature type="transmembrane region" description="Helical" evidence="1">
    <location>
        <begin position="35"/>
        <end position="55"/>
    </location>
</feature>
<name>A0AAE6I412_CLOSG</name>
<keyword evidence="1" id="KW-0812">Transmembrane</keyword>
<dbReference type="EMBL" id="CP022405">
    <property type="protein sequence ID" value="QDY31836.1"/>
    <property type="molecule type" value="Genomic_DNA"/>
</dbReference>
<evidence type="ECO:0008006" key="4">
    <source>
        <dbReference type="Google" id="ProtNLM"/>
    </source>
</evidence>
<organism evidence="2 3">
    <name type="scientific">Clostridium sporogenes</name>
    <dbReference type="NCBI Taxonomy" id="1509"/>
    <lineage>
        <taxon>Bacteria</taxon>
        <taxon>Bacillati</taxon>
        <taxon>Bacillota</taxon>
        <taxon>Clostridia</taxon>
        <taxon>Eubacteriales</taxon>
        <taxon>Clostridiaceae</taxon>
        <taxon>Clostridium</taxon>
    </lineage>
</organism>
<accession>A0AAE6I412</accession>
<feature type="transmembrane region" description="Helical" evidence="1">
    <location>
        <begin position="186"/>
        <end position="205"/>
    </location>
</feature>
<dbReference type="Pfam" id="PF09605">
    <property type="entry name" value="Trep_Strep"/>
    <property type="match status" value="1"/>
</dbReference>
<dbReference type="NCBIfam" id="TIGR02185">
    <property type="entry name" value="Trep_Strep"/>
    <property type="match status" value="1"/>
</dbReference>